<keyword evidence="2" id="KW-1185">Reference proteome</keyword>
<accession>A0A835JUF2</accession>
<sequence>MQILESQISLFSGRHDAELDSFLEGARPIATTYENTLFIYTLLPGFLTQSSNLAYHSMIITLIPPSNRSISSRRRSSSPLLLPINTASYWPVMVVKASTTFPTPPFSPVLISLEDRNKREKKNTKTSPSQ</sequence>
<evidence type="ECO:0000313" key="1">
    <source>
        <dbReference type="EMBL" id="KAF9677685.1"/>
    </source>
</evidence>
<reference evidence="1 2" key="1">
    <citation type="submission" date="2020-10" db="EMBL/GenBank/DDBJ databases">
        <title>Plant Genome Project.</title>
        <authorList>
            <person name="Zhang R.-G."/>
        </authorList>
    </citation>
    <scope>NUCLEOTIDE SEQUENCE [LARGE SCALE GENOMIC DNA]</scope>
    <source>
        <strain evidence="1">FAFU-HL-1</strain>
        <tissue evidence="1">Leaf</tissue>
    </source>
</reference>
<evidence type="ECO:0000313" key="2">
    <source>
        <dbReference type="Proteomes" id="UP000657918"/>
    </source>
</evidence>
<organism evidence="1 2">
    <name type="scientific">Salix dunnii</name>
    <dbReference type="NCBI Taxonomy" id="1413687"/>
    <lineage>
        <taxon>Eukaryota</taxon>
        <taxon>Viridiplantae</taxon>
        <taxon>Streptophyta</taxon>
        <taxon>Embryophyta</taxon>
        <taxon>Tracheophyta</taxon>
        <taxon>Spermatophyta</taxon>
        <taxon>Magnoliopsida</taxon>
        <taxon>eudicotyledons</taxon>
        <taxon>Gunneridae</taxon>
        <taxon>Pentapetalae</taxon>
        <taxon>rosids</taxon>
        <taxon>fabids</taxon>
        <taxon>Malpighiales</taxon>
        <taxon>Salicaceae</taxon>
        <taxon>Saliceae</taxon>
        <taxon>Salix</taxon>
    </lineage>
</organism>
<gene>
    <name evidence="1" type="ORF">SADUNF_Sadunf08G0133300</name>
</gene>
<comment type="caution">
    <text evidence="1">The sequence shown here is derived from an EMBL/GenBank/DDBJ whole genome shotgun (WGS) entry which is preliminary data.</text>
</comment>
<protein>
    <submittedName>
        <fullName evidence="1">Uncharacterized protein</fullName>
    </submittedName>
</protein>
<dbReference type="EMBL" id="JADGMS010000008">
    <property type="protein sequence ID" value="KAF9677685.1"/>
    <property type="molecule type" value="Genomic_DNA"/>
</dbReference>
<dbReference type="Proteomes" id="UP000657918">
    <property type="component" value="Chromosome 8"/>
</dbReference>
<dbReference type="AlphaFoldDB" id="A0A835JUF2"/>
<proteinExistence type="predicted"/>
<name>A0A835JUF2_9ROSI</name>